<dbReference type="PRINTS" id="PR00237">
    <property type="entry name" value="GPCRRHODOPSN"/>
</dbReference>
<keyword evidence="8" id="KW-1185">Reference proteome</keyword>
<proteinExistence type="predicted"/>
<dbReference type="PANTHER" id="PTHR45698:SF1">
    <property type="entry name" value="TRACE AMINE-ASSOCIATED RECEPTOR 13C-LIKE"/>
    <property type="match status" value="1"/>
</dbReference>
<feature type="transmembrane region" description="Helical" evidence="5">
    <location>
        <begin position="207"/>
        <end position="229"/>
    </location>
</feature>
<evidence type="ECO:0000256" key="3">
    <source>
        <dbReference type="ARBA" id="ARBA00022989"/>
    </source>
</evidence>
<feature type="transmembrane region" description="Helical" evidence="5">
    <location>
        <begin position="241"/>
        <end position="262"/>
    </location>
</feature>
<sequence>MVGNLLVIAVIVRRRRPVQFTANVLIGSLSVADFLTSFWMIPRPSFITVPSNWKGMLYCRIEYSNILMWISVVASVFILTVISVERLVAVKYPFRFRFLFTVKRSVRLVGLSWLGSAILNLYTLTISTHDSMHYTCVTKFPTRGVHMTAGVLLFMFEYLIPVSIMTGSHLAIIRVLHAKALSFQVNGQVPPPSLKLLQTKQKMTRTVLIVVVTYIVCWSPDQICFFLFNLDLYRTFLYSDLYRIFVCLAFVYSCSNPIIYSVRNKKFRTALLEFLCGSSSFYNNLMKRRSFRA</sequence>
<dbReference type="AlphaFoldDB" id="A0A7M7NUQ8"/>
<reference evidence="8" key="1">
    <citation type="submission" date="2015-02" db="EMBL/GenBank/DDBJ databases">
        <title>Genome sequencing for Strongylocentrotus purpuratus.</title>
        <authorList>
            <person name="Murali S."/>
            <person name="Liu Y."/>
            <person name="Vee V."/>
            <person name="English A."/>
            <person name="Wang M."/>
            <person name="Skinner E."/>
            <person name="Han Y."/>
            <person name="Muzny D.M."/>
            <person name="Worley K.C."/>
            <person name="Gibbs R.A."/>
        </authorList>
    </citation>
    <scope>NUCLEOTIDE SEQUENCE</scope>
</reference>
<keyword evidence="4 5" id="KW-0472">Membrane</keyword>
<protein>
    <recommendedName>
        <fullName evidence="6">G-protein coupled receptors family 1 profile domain-containing protein</fullName>
    </recommendedName>
</protein>
<evidence type="ECO:0000256" key="4">
    <source>
        <dbReference type="ARBA" id="ARBA00023136"/>
    </source>
</evidence>
<dbReference type="KEGG" id="spu:592376"/>
<dbReference type="SUPFAM" id="SSF81321">
    <property type="entry name" value="Family A G protein-coupled receptor-like"/>
    <property type="match status" value="1"/>
</dbReference>
<dbReference type="PROSITE" id="PS50262">
    <property type="entry name" value="G_PROTEIN_RECEP_F1_2"/>
    <property type="match status" value="1"/>
</dbReference>
<name>A0A7M7NUQ8_STRPU</name>
<evidence type="ECO:0000256" key="5">
    <source>
        <dbReference type="SAM" id="Phobius"/>
    </source>
</evidence>
<dbReference type="EnsemblMetazoa" id="XM_030985942">
    <property type="protein sequence ID" value="XP_030841802"/>
    <property type="gene ID" value="LOC592376"/>
</dbReference>
<dbReference type="InterPro" id="IPR000276">
    <property type="entry name" value="GPCR_Rhodpsn"/>
</dbReference>
<feature type="transmembrane region" description="Helical" evidence="5">
    <location>
        <begin position="20"/>
        <end position="41"/>
    </location>
</feature>
<keyword evidence="3 5" id="KW-1133">Transmembrane helix</keyword>
<evidence type="ECO:0000313" key="7">
    <source>
        <dbReference type="EnsemblMetazoa" id="XP_030841802"/>
    </source>
</evidence>
<feature type="transmembrane region" description="Helical" evidence="5">
    <location>
        <begin position="144"/>
        <end position="164"/>
    </location>
</feature>
<feature type="transmembrane region" description="Helical" evidence="5">
    <location>
        <begin position="105"/>
        <end position="124"/>
    </location>
</feature>
<reference evidence="7" key="2">
    <citation type="submission" date="2021-01" db="UniProtKB">
        <authorList>
            <consortium name="EnsemblMetazoa"/>
        </authorList>
    </citation>
    <scope>IDENTIFICATION</scope>
</reference>
<organism evidence="7 8">
    <name type="scientific">Strongylocentrotus purpuratus</name>
    <name type="common">Purple sea urchin</name>
    <dbReference type="NCBI Taxonomy" id="7668"/>
    <lineage>
        <taxon>Eukaryota</taxon>
        <taxon>Metazoa</taxon>
        <taxon>Echinodermata</taxon>
        <taxon>Eleutherozoa</taxon>
        <taxon>Echinozoa</taxon>
        <taxon>Echinoidea</taxon>
        <taxon>Euechinoidea</taxon>
        <taxon>Echinacea</taxon>
        <taxon>Camarodonta</taxon>
        <taxon>Echinidea</taxon>
        <taxon>Strongylocentrotidae</taxon>
        <taxon>Strongylocentrotus</taxon>
    </lineage>
</organism>
<dbReference type="Proteomes" id="UP000007110">
    <property type="component" value="Unassembled WGS sequence"/>
</dbReference>
<dbReference type="GO" id="GO:0016020">
    <property type="term" value="C:membrane"/>
    <property type="evidence" value="ECO:0007669"/>
    <property type="project" value="UniProtKB-SubCell"/>
</dbReference>
<dbReference type="OrthoDB" id="10042731at2759"/>
<keyword evidence="2 5" id="KW-0812">Transmembrane</keyword>
<dbReference type="InterPro" id="IPR017452">
    <property type="entry name" value="GPCR_Rhodpsn_7TM"/>
</dbReference>
<dbReference type="Gene3D" id="1.20.1070.10">
    <property type="entry name" value="Rhodopsin 7-helix transmembrane proteins"/>
    <property type="match status" value="1"/>
</dbReference>
<accession>A0A7M7NUQ8</accession>
<dbReference type="GO" id="GO:0004930">
    <property type="term" value="F:G protein-coupled receptor activity"/>
    <property type="evidence" value="ECO:0007669"/>
    <property type="project" value="InterPro"/>
</dbReference>
<evidence type="ECO:0000313" key="8">
    <source>
        <dbReference type="Proteomes" id="UP000007110"/>
    </source>
</evidence>
<dbReference type="OMA" id="YRDIRMS"/>
<evidence type="ECO:0000256" key="1">
    <source>
        <dbReference type="ARBA" id="ARBA00004370"/>
    </source>
</evidence>
<dbReference type="InParanoid" id="A0A7M7NUQ8"/>
<dbReference type="Pfam" id="PF00001">
    <property type="entry name" value="7tm_1"/>
    <property type="match status" value="1"/>
</dbReference>
<dbReference type="RefSeq" id="XP_030841802.1">
    <property type="nucleotide sequence ID" value="XM_030985942.1"/>
</dbReference>
<evidence type="ECO:0000259" key="6">
    <source>
        <dbReference type="PROSITE" id="PS50262"/>
    </source>
</evidence>
<dbReference type="CDD" id="cd00637">
    <property type="entry name" value="7tm_classA_rhodopsin-like"/>
    <property type="match status" value="1"/>
</dbReference>
<feature type="domain" description="G-protein coupled receptors family 1 profile" evidence="6">
    <location>
        <begin position="3"/>
        <end position="260"/>
    </location>
</feature>
<evidence type="ECO:0000256" key="2">
    <source>
        <dbReference type="ARBA" id="ARBA00022692"/>
    </source>
</evidence>
<comment type="subcellular location">
    <subcellularLocation>
        <location evidence="1">Membrane</location>
    </subcellularLocation>
</comment>
<feature type="transmembrane region" description="Helical" evidence="5">
    <location>
        <begin position="66"/>
        <end position="84"/>
    </location>
</feature>
<dbReference type="GeneID" id="592376"/>
<dbReference type="PANTHER" id="PTHR45698">
    <property type="entry name" value="TRACE AMINE-ASSOCIATED RECEPTOR 19N-RELATED"/>
    <property type="match status" value="1"/>
</dbReference>